<dbReference type="FunFam" id="1.10.3210.10:FF:000001">
    <property type="entry name" value="GTP pyrophosphokinase RelA"/>
    <property type="match status" value="1"/>
</dbReference>
<dbReference type="CDD" id="cd00077">
    <property type="entry name" value="HDc"/>
    <property type="match status" value="1"/>
</dbReference>
<dbReference type="Gene3D" id="1.10.3210.10">
    <property type="entry name" value="Hypothetical protein af1432"/>
    <property type="match status" value="1"/>
</dbReference>
<dbReference type="AlphaFoldDB" id="A0A2J6WFV9"/>
<dbReference type="PANTHER" id="PTHR21262:SF31">
    <property type="entry name" value="GTP PYROPHOSPHOKINASE"/>
    <property type="match status" value="1"/>
</dbReference>
<dbReference type="NCBIfam" id="TIGR00691">
    <property type="entry name" value="spoT_relA"/>
    <property type="match status" value="1"/>
</dbReference>
<evidence type="ECO:0000256" key="2">
    <source>
        <dbReference type="RuleBase" id="RU003847"/>
    </source>
</evidence>
<dbReference type="PROSITE" id="PS51880">
    <property type="entry name" value="TGS"/>
    <property type="match status" value="1"/>
</dbReference>
<name>A0A2J6WFV9_9BACT</name>
<dbReference type="InterPro" id="IPR003607">
    <property type="entry name" value="HD/PDEase_dom"/>
</dbReference>
<dbReference type="Proteomes" id="UP000237040">
    <property type="component" value="Unassembled WGS sequence"/>
</dbReference>
<dbReference type="GO" id="GO:0015969">
    <property type="term" value="P:guanosine tetraphosphate metabolic process"/>
    <property type="evidence" value="ECO:0007669"/>
    <property type="project" value="InterPro"/>
</dbReference>
<protein>
    <submittedName>
        <fullName evidence="6">Bifunctional (P)ppGpp synthetase/guanosine-3',5'-bis(Diphosphate) 3'-pyrophosphohydrolase</fullName>
    </submittedName>
</protein>
<comment type="function">
    <text evidence="2">In eubacteria ppGpp (guanosine 3'-diphosphate 5'-diphosphate) is a mediator of the stringent response that coordinates a variety of cellular activities in response to changes in nutritional abundance.</text>
</comment>
<dbReference type="Gene3D" id="3.30.70.260">
    <property type="match status" value="1"/>
</dbReference>
<dbReference type="InterPro" id="IPR012676">
    <property type="entry name" value="TGS-like"/>
</dbReference>
<dbReference type="PROSITE" id="PS51671">
    <property type="entry name" value="ACT"/>
    <property type="match status" value="1"/>
</dbReference>
<proteinExistence type="inferred from homology"/>
<sequence length="682" mass="78518">MNKEELFQELKNRVSPYLDGEGMKLLEDAYRFALEKHSGQARESGEEYIIHPLNVALILTNLKLDAETYAAALLHDVVEDTNVSLEDIKAQFGDTVAFLVNGVTKLKGIKSVSTEEAHLESLRKMLLAMAQDVRVVLIKLADRLHNMRTLNYLPPEKQKEIAKETMDIYVPLAHRLGIYTMKWELEDLSFRYLESEKYYELAKKVAKKREEREAYVNELMEELRGLLKEHGITGVVEGRPKNLYGIYRKMIRDGKQFEEIYDIIALRIIVDDIPTCYQVLGIVNNYYKLVPGRIKDYIAMPKPNFYRSLHTTVITKSGEPFEIQIRTREMHEVDEMGIAAHWKYKEGKSLDKNYEAKIAWLRQMLEWQKEVRSSKEFVERVKVDLFSDVVLVFTPKGDVIELPQGSTPVDFAFRVHTDIGYRCVGAKVNGSLVPLNYKLQTGDRVEIITSKTSTGPKLDWLQFVRTASAKSKIKAYFRKLYEEKKETQKLEETPKPQLPKIIPLKTKTETTEYFPTISGASNINISIAKCCNPKPFDEIVGYISRGRGIKIHRVDCPNLMKIVENGGKVVEAHWSKGKEKNLYAFFKLTVQDVPGLIYKIAGVFAKRNISFENFHSSSKKKKFKGRFLAYIRFSCKLDPKINLSEIVKELESLEEVVKVRVSKRWVYEGSSTESEEVESESE</sequence>
<dbReference type="InterPro" id="IPR002912">
    <property type="entry name" value="ACT_dom"/>
</dbReference>
<dbReference type="InterPro" id="IPR043519">
    <property type="entry name" value="NT_sf"/>
</dbReference>
<dbReference type="GO" id="GO:0015949">
    <property type="term" value="P:nucleobase-containing small molecule interconversion"/>
    <property type="evidence" value="ECO:0007669"/>
    <property type="project" value="UniProtKB-ARBA"/>
</dbReference>
<dbReference type="InterPro" id="IPR004095">
    <property type="entry name" value="TGS"/>
</dbReference>
<dbReference type="InterPro" id="IPR004811">
    <property type="entry name" value="RelA/Spo_fam"/>
</dbReference>
<feature type="domain" description="HD" evidence="4">
    <location>
        <begin position="48"/>
        <end position="147"/>
    </location>
</feature>
<dbReference type="Gene3D" id="3.10.20.30">
    <property type="match status" value="1"/>
</dbReference>
<evidence type="ECO:0000259" key="5">
    <source>
        <dbReference type="PROSITE" id="PS51880"/>
    </source>
</evidence>
<dbReference type="PANTHER" id="PTHR21262">
    <property type="entry name" value="GUANOSINE-3',5'-BIS DIPHOSPHATE 3'-PYROPHOSPHOHYDROLASE"/>
    <property type="match status" value="1"/>
</dbReference>
<dbReference type="InterPro" id="IPR006674">
    <property type="entry name" value="HD_domain"/>
</dbReference>
<gene>
    <name evidence="6" type="ORF">C0189_00525</name>
</gene>
<dbReference type="GO" id="GO:0016787">
    <property type="term" value="F:hydrolase activity"/>
    <property type="evidence" value="ECO:0007669"/>
    <property type="project" value="UniProtKB-KW"/>
</dbReference>
<dbReference type="InterPro" id="IPR045865">
    <property type="entry name" value="ACT-like_dom_sf"/>
</dbReference>
<dbReference type="SMART" id="SM00471">
    <property type="entry name" value="HDc"/>
    <property type="match status" value="1"/>
</dbReference>
<dbReference type="SUPFAM" id="SSF81301">
    <property type="entry name" value="Nucleotidyltransferase"/>
    <property type="match status" value="1"/>
</dbReference>
<dbReference type="InterPro" id="IPR012675">
    <property type="entry name" value="Beta-grasp_dom_sf"/>
</dbReference>
<evidence type="ECO:0000259" key="3">
    <source>
        <dbReference type="PROSITE" id="PS51671"/>
    </source>
</evidence>
<dbReference type="EMBL" id="PNIL01000006">
    <property type="protein sequence ID" value="PMP68794.1"/>
    <property type="molecule type" value="Genomic_DNA"/>
</dbReference>
<comment type="similarity">
    <text evidence="2">Belongs to the relA/spoT family.</text>
</comment>
<dbReference type="GO" id="GO:0005886">
    <property type="term" value="C:plasma membrane"/>
    <property type="evidence" value="ECO:0007669"/>
    <property type="project" value="TreeGrafter"/>
</dbReference>
<dbReference type="FunFam" id="3.30.460.10:FF:000001">
    <property type="entry name" value="GTP pyrophosphokinase RelA"/>
    <property type="match status" value="1"/>
</dbReference>
<accession>A0A2J6WFV9</accession>
<dbReference type="SMART" id="SM00954">
    <property type="entry name" value="RelA_SpoT"/>
    <property type="match status" value="1"/>
</dbReference>
<dbReference type="Pfam" id="PF04607">
    <property type="entry name" value="RelA_SpoT"/>
    <property type="match status" value="1"/>
</dbReference>
<dbReference type="Gene3D" id="3.30.460.10">
    <property type="entry name" value="Beta Polymerase, domain 2"/>
    <property type="match status" value="1"/>
</dbReference>
<dbReference type="CDD" id="cd05399">
    <property type="entry name" value="NT_Rel-Spo_like"/>
    <property type="match status" value="1"/>
</dbReference>
<feature type="domain" description="TGS" evidence="5">
    <location>
        <begin position="384"/>
        <end position="449"/>
    </location>
</feature>
<dbReference type="FunFam" id="3.10.20.30:FF:000002">
    <property type="entry name" value="GTP pyrophosphokinase (RelA/SpoT)"/>
    <property type="match status" value="1"/>
</dbReference>
<dbReference type="CDD" id="cd01668">
    <property type="entry name" value="TGS_RSH"/>
    <property type="match status" value="1"/>
</dbReference>
<evidence type="ECO:0000313" key="6">
    <source>
        <dbReference type="EMBL" id="PMP68794.1"/>
    </source>
</evidence>
<comment type="caution">
    <text evidence="6">The sequence shown here is derived from an EMBL/GenBank/DDBJ whole genome shotgun (WGS) entry which is preliminary data.</text>
</comment>
<dbReference type="Pfam" id="PF01842">
    <property type="entry name" value="ACT"/>
    <property type="match status" value="1"/>
</dbReference>
<dbReference type="SUPFAM" id="SSF81271">
    <property type="entry name" value="TGS-like"/>
    <property type="match status" value="1"/>
</dbReference>
<dbReference type="SUPFAM" id="SSF109604">
    <property type="entry name" value="HD-domain/PDEase-like"/>
    <property type="match status" value="1"/>
</dbReference>
<dbReference type="PROSITE" id="PS51831">
    <property type="entry name" value="HD"/>
    <property type="match status" value="1"/>
</dbReference>
<comment type="pathway">
    <text evidence="1">Purine metabolism.</text>
</comment>
<evidence type="ECO:0000256" key="1">
    <source>
        <dbReference type="ARBA" id="ARBA00025704"/>
    </source>
</evidence>
<dbReference type="Pfam" id="PF02824">
    <property type="entry name" value="TGS"/>
    <property type="match status" value="1"/>
</dbReference>
<evidence type="ECO:0000259" key="4">
    <source>
        <dbReference type="PROSITE" id="PS51831"/>
    </source>
</evidence>
<organism evidence="6 7">
    <name type="scientific">Caldisericum exile</name>
    <dbReference type="NCBI Taxonomy" id="693075"/>
    <lineage>
        <taxon>Bacteria</taxon>
        <taxon>Pseudomonadati</taxon>
        <taxon>Caldisericota/Cryosericota group</taxon>
        <taxon>Caldisericota</taxon>
        <taxon>Caldisericia</taxon>
        <taxon>Caldisericales</taxon>
        <taxon>Caldisericaceae</taxon>
        <taxon>Caldisericum</taxon>
    </lineage>
</organism>
<dbReference type="InterPro" id="IPR033655">
    <property type="entry name" value="TGS_RelA/SpoT"/>
</dbReference>
<feature type="domain" description="ACT" evidence="3">
    <location>
        <begin position="585"/>
        <end position="664"/>
    </location>
</feature>
<reference evidence="6 7" key="1">
    <citation type="submission" date="2018-01" db="EMBL/GenBank/DDBJ databases">
        <title>Metagenomic assembled genomes from two thermal pools in the Uzon Caldera, Kamchatka, Russia.</title>
        <authorList>
            <person name="Wilkins L."/>
            <person name="Ettinger C."/>
        </authorList>
    </citation>
    <scope>NUCLEOTIDE SEQUENCE [LARGE SCALE GENOMIC DNA]</scope>
    <source>
        <strain evidence="6">ZAV-07</strain>
    </source>
</reference>
<evidence type="ECO:0000313" key="7">
    <source>
        <dbReference type="Proteomes" id="UP000237040"/>
    </source>
</evidence>
<dbReference type="SUPFAM" id="SSF55021">
    <property type="entry name" value="ACT-like"/>
    <property type="match status" value="1"/>
</dbReference>
<keyword evidence="6" id="KW-0378">Hydrolase</keyword>
<dbReference type="Pfam" id="PF13328">
    <property type="entry name" value="HD_4"/>
    <property type="match status" value="1"/>
</dbReference>
<dbReference type="InterPro" id="IPR007685">
    <property type="entry name" value="RelA_SpoT"/>
</dbReference>